<keyword evidence="2" id="KW-0442">Lipid degradation</keyword>
<keyword evidence="5" id="KW-1185">Reference proteome</keyword>
<dbReference type="InterPro" id="IPR029058">
    <property type="entry name" value="AB_hydrolase_fold"/>
</dbReference>
<dbReference type="PANTHER" id="PTHR10272:SF0">
    <property type="entry name" value="PLATELET-ACTIVATING FACTOR ACETYLHYDROLASE"/>
    <property type="match status" value="1"/>
</dbReference>
<evidence type="ECO:0000256" key="1">
    <source>
        <dbReference type="ARBA" id="ARBA00022801"/>
    </source>
</evidence>
<protein>
    <recommendedName>
        <fullName evidence="6">Dienelactone hydrolase</fullName>
    </recommendedName>
</protein>
<reference evidence="4 5" key="1">
    <citation type="submission" date="2023-05" db="EMBL/GenBank/DDBJ databases">
        <authorList>
            <person name="Guo Y."/>
        </authorList>
    </citation>
    <scope>NUCLEOTIDE SEQUENCE [LARGE SCALE GENOMIC DNA]</scope>
    <source>
        <strain evidence="4 5">GR2756</strain>
    </source>
</reference>
<evidence type="ECO:0000313" key="5">
    <source>
        <dbReference type="Proteomes" id="UP001259572"/>
    </source>
</evidence>
<evidence type="ECO:0000256" key="3">
    <source>
        <dbReference type="ARBA" id="ARBA00023098"/>
    </source>
</evidence>
<dbReference type="RefSeq" id="WP_315727021.1">
    <property type="nucleotide sequence ID" value="NZ_JAVUPU010000006.1"/>
</dbReference>
<name>A0ABU3Q943_9SPHN</name>
<dbReference type="EMBL" id="JAVUPU010000006">
    <property type="protein sequence ID" value="MDT9599925.1"/>
    <property type="molecule type" value="Genomic_DNA"/>
</dbReference>
<evidence type="ECO:0000313" key="4">
    <source>
        <dbReference type="EMBL" id="MDT9599925.1"/>
    </source>
</evidence>
<comment type="caution">
    <text evidence="4">The sequence shown here is derived from an EMBL/GenBank/DDBJ whole genome shotgun (WGS) entry which is preliminary data.</text>
</comment>
<evidence type="ECO:0008006" key="6">
    <source>
        <dbReference type="Google" id="ProtNLM"/>
    </source>
</evidence>
<dbReference type="Proteomes" id="UP001259572">
    <property type="component" value="Unassembled WGS sequence"/>
</dbReference>
<dbReference type="PANTHER" id="PTHR10272">
    <property type="entry name" value="PLATELET-ACTIVATING FACTOR ACETYLHYDROLASE"/>
    <property type="match status" value="1"/>
</dbReference>
<dbReference type="Pfam" id="PF03403">
    <property type="entry name" value="PAF-AH_p_II"/>
    <property type="match status" value="1"/>
</dbReference>
<keyword evidence="1" id="KW-0378">Hydrolase</keyword>
<dbReference type="Gene3D" id="3.40.50.1820">
    <property type="entry name" value="alpha/beta hydrolase"/>
    <property type="match status" value="1"/>
</dbReference>
<evidence type="ECO:0000256" key="2">
    <source>
        <dbReference type="ARBA" id="ARBA00022963"/>
    </source>
</evidence>
<gene>
    <name evidence="4" type="ORF">RQX22_13265</name>
</gene>
<proteinExistence type="predicted"/>
<sequence>MSDRIELPEPSGPFSIGVIDFELKDASREEEYAPGTNRRIPVRAWYPAAATSGPTRPNAKPMELEHQVIPFLKMIPTETDITALFDVPTHGHEDAPPLSGPKRPVLIFSHGGFASPHANTSLMEHLASHGYVLFSIGHPYVDSATLHENGDIITSDPSLFADLMAKAADPAYLAAFVAPDPVERLEATLVNCAETKLAAQFLVWEDDFIHVVDRLSKGDLPAKAMPLLDIIDIDRIGTFGMSFGCSGAAAAQRDERIKAAINLDGGLFDPDMIDRDSRVPMLIMHNDLATLPGGKPHSEFSYEKLETAGTRPDIIRVEVKGATHLAFTDLCLTPPELRTDPVLAAAFGSIEGRRMAGIVHDFCKCFFDHVLGNEGSGLNPAFRANYPEVVDIDLTHVREWAATSPQPGFMSHRHVQIMNRLLADDTDSKAAAAKLPRVHVLAYQLANGPKGETVWWQMRFDPEEGLSFTLTEPDGPADLTMVGDWREAMQDFIAIRDRKIDAAALRLKSVGDETFMTRTAEAFAAGMKAATIPATIPEA</sequence>
<keyword evidence="3" id="KW-0443">Lipid metabolism</keyword>
<accession>A0ABU3Q943</accession>
<organism evidence="4 5">
    <name type="scientific">Sphingosinicella rhizophila</name>
    <dbReference type="NCBI Taxonomy" id="3050082"/>
    <lineage>
        <taxon>Bacteria</taxon>
        <taxon>Pseudomonadati</taxon>
        <taxon>Pseudomonadota</taxon>
        <taxon>Alphaproteobacteria</taxon>
        <taxon>Sphingomonadales</taxon>
        <taxon>Sphingosinicellaceae</taxon>
        <taxon>Sphingosinicella</taxon>
    </lineage>
</organism>
<dbReference type="SUPFAM" id="SSF53474">
    <property type="entry name" value="alpha/beta-Hydrolases"/>
    <property type="match status" value="1"/>
</dbReference>